<dbReference type="Proteomes" id="UP000501998">
    <property type="component" value="Segment"/>
</dbReference>
<keyword evidence="1" id="KW-0472">Membrane</keyword>
<dbReference type="EMBL" id="MH899110">
    <property type="protein sequence ID" value="AZL49345.1"/>
    <property type="molecule type" value="Viral_cRNA"/>
</dbReference>
<dbReference type="KEGG" id="vg:65102433"/>
<dbReference type="GeneID" id="65102433"/>
<organism evidence="2">
    <name type="scientific">Cuiaba virus</name>
    <dbReference type="NCBI Taxonomy" id="2495751"/>
    <lineage>
        <taxon>Viruses</taxon>
        <taxon>Riboviria</taxon>
        <taxon>Orthornavirae</taxon>
        <taxon>Negarnaviricota</taxon>
        <taxon>Haploviricotina</taxon>
        <taxon>Monjiviricetes</taxon>
        <taxon>Mononegavirales</taxon>
        <taxon>Rhabdoviridae</taxon>
        <taxon>Alpharhabdovirinae</taxon>
        <taxon>Sripuvirus</taxon>
        <taxon>Sripuvirus cuiaba</taxon>
    </lineage>
</organism>
<evidence type="ECO:0000313" key="3">
    <source>
        <dbReference type="Proteomes" id="UP000501998"/>
    </source>
</evidence>
<gene>
    <name evidence="2" type="primary">Gx</name>
</gene>
<reference evidence="2" key="1">
    <citation type="journal article" date="2018" name="Virus Genes">
        <title>Genomic characterisation of Cuiaba and Charleville viruses: arboviruses (family Rhabdoviridae, genus Sripuvirus) infecting reptiles and amphibians.</title>
        <authorList>
            <person name="Vasilakis N."/>
            <person name="Tesh R.B."/>
            <person name="Widen S.G."/>
            <person name="Mirchandani D."/>
            <person name="Walker P.J."/>
        </authorList>
    </citation>
    <scope>NUCLEOTIDE SEQUENCE [LARGE SCALE GENOMIC DNA]</scope>
    <source>
        <strain evidence="2">BeAn 227841</strain>
    </source>
</reference>
<keyword evidence="1" id="KW-1133">Transmembrane helix</keyword>
<keyword evidence="3" id="KW-1185">Reference proteome</keyword>
<evidence type="ECO:0000313" key="2">
    <source>
        <dbReference type="EMBL" id="AZL49345.1"/>
    </source>
</evidence>
<protein>
    <submittedName>
        <fullName evidence="2">Gx</fullName>
    </submittedName>
</protein>
<dbReference type="RefSeq" id="YP_010087181.1">
    <property type="nucleotide sequence ID" value="NC_055509.1"/>
</dbReference>
<proteinExistence type="predicted"/>
<sequence length="107" mass="11831">MDLSCLLSELFKLIAVMFFIGPARKIFIGIQLTIVLFSALYGVASYILPLMPASEPLYHTLLEVLKLTDIAVTRLSGFRSVLSRGIGHLILNNMSEPCQSLTENVMT</sequence>
<evidence type="ECO:0000256" key="1">
    <source>
        <dbReference type="SAM" id="Phobius"/>
    </source>
</evidence>
<feature type="transmembrane region" description="Helical" evidence="1">
    <location>
        <begin position="26"/>
        <end position="48"/>
    </location>
</feature>
<accession>A0A3S5HKX4</accession>
<name>A0A3S5HKX4_9RHAB</name>
<keyword evidence="1" id="KW-0812">Transmembrane</keyword>